<evidence type="ECO:0000256" key="1">
    <source>
        <dbReference type="ARBA" id="ARBA00022553"/>
    </source>
</evidence>
<comment type="caution">
    <text evidence="5">The sequence shown here is derived from an EMBL/GenBank/DDBJ whole genome shotgun (WGS) entry which is preliminary data.</text>
</comment>
<dbReference type="Proteomes" id="UP000011747">
    <property type="component" value="Unassembled WGS sequence"/>
</dbReference>
<dbReference type="SUPFAM" id="SSF55890">
    <property type="entry name" value="Sporulation response regulatory protein Spo0B"/>
    <property type="match status" value="1"/>
</dbReference>
<evidence type="ECO:0000259" key="4">
    <source>
        <dbReference type="SMART" id="SM01317"/>
    </source>
</evidence>
<name>G9QQ53_9BACI</name>
<organism evidence="5 6">
    <name type="scientific">Bacillus smithii 7_3_47FAA</name>
    <dbReference type="NCBI Taxonomy" id="665952"/>
    <lineage>
        <taxon>Bacteria</taxon>
        <taxon>Bacillati</taxon>
        <taxon>Bacillota</taxon>
        <taxon>Bacilli</taxon>
        <taxon>Bacillales</taxon>
        <taxon>Bacillaceae</taxon>
        <taxon>Bacillus</taxon>
    </lineage>
</organism>
<evidence type="ECO:0000313" key="6">
    <source>
        <dbReference type="Proteomes" id="UP000011747"/>
    </source>
</evidence>
<protein>
    <recommendedName>
        <fullName evidence="4">Sporulation initiation phosphotransferase B C-terminal domain-containing protein</fullName>
    </recommendedName>
</protein>
<keyword evidence="2" id="KW-0808">Transferase</keyword>
<dbReference type="InterPro" id="IPR037100">
    <property type="entry name" value="Spo0B_C_sf"/>
</dbReference>
<evidence type="ECO:0000256" key="2">
    <source>
        <dbReference type="ARBA" id="ARBA00022679"/>
    </source>
</evidence>
<dbReference type="HOGENOM" id="CLU_126491_0_0_9"/>
<reference evidence="5 6" key="1">
    <citation type="submission" date="2011-09" db="EMBL/GenBank/DDBJ databases">
        <title>The Genome Sequence of Bacillus smithii 7_3_47FAA.</title>
        <authorList>
            <consortium name="The Broad Institute Genome Sequencing Platform"/>
            <person name="Earl A."/>
            <person name="Ward D."/>
            <person name="Feldgarden M."/>
            <person name="Gevers D."/>
            <person name="Daigneault M."/>
            <person name="Strauss J."/>
            <person name="Allen-Vercoe E."/>
            <person name="Young S.K."/>
            <person name="Zeng Q."/>
            <person name="Gargeya S."/>
            <person name="Fitzgerald M."/>
            <person name="Haas B."/>
            <person name="Abouelleil A."/>
            <person name="Alvarado L."/>
            <person name="Arachchi H.M."/>
            <person name="Berlin A."/>
            <person name="Brown A."/>
            <person name="Chapman S.B."/>
            <person name="Chen Z."/>
            <person name="Dunbar C."/>
            <person name="Freedman E."/>
            <person name="Gearin G."/>
            <person name="Goldberg J."/>
            <person name="Griggs A."/>
            <person name="Gujja S."/>
            <person name="Heiman D."/>
            <person name="Howarth C."/>
            <person name="Larson L."/>
            <person name="Lui A."/>
            <person name="MacDonald P.J.P."/>
            <person name="Montmayeur A."/>
            <person name="Murphy C."/>
            <person name="Neiman D."/>
            <person name="Pearson M."/>
            <person name="Priest M."/>
            <person name="Roberts A."/>
            <person name="Saif S."/>
            <person name="Shea T."/>
            <person name="Shenoy N."/>
            <person name="Sisk P."/>
            <person name="Stolte C."/>
            <person name="Sykes S."/>
            <person name="Wortman J."/>
            <person name="Nusbaum C."/>
            <person name="Birren B."/>
        </authorList>
    </citation>
    <scope>NUCLEOTIDE SEQUENCE [LARGE SCALE GENOMIC DNA]</scope>
    <source>
        <strain evidence="5 6">7_3_47FAA</strain>
    </source>
</reference>
<dbReference type="InterPro" id="IPR039506">
    <property type="entry name" value="SPOB_a"/>
</dbReference>
<dbReference type="InterPro" id="IPR016122">
    <property type="entry name" value="SpoOB_C"/>
</dbReference>
<evidence type="ECO:0000313" key="5">
    <source>
        <dbReference type="EMBL" id="EHL73367.1"/>
    </source>
</evidence>
<dbReference type="Gene3D" id="1.10.287.130">
    <property type="match status" value="1"/>
</dbReference>
<keyword evidence="6" id="KW-1185">Reference proteome</keyword>
<dbReference type="Pfam" id="PF14689">
    <property type="entry name" value="SPOB_a"/>
    <property type="match status" value="1"/>
</dbReference>
<proteinExistence type="predicted"/>
<accession>G9QQ53</accession>
<dbReference type="PATRIC" id="fig|665952.3.peg.3337"/>
<feature type="domain" description="Sporulation initiation phosphotransferase B C-terminal" evidence="4">
    <location>
        <begin position="59"/>
        <end position="174"/>
    </location>
</feature>
<sequence>MNNDWTLLEVLKYVRHDWMNRIQLIKGNLDLGHTENAKRVIDEIILNSRQETRLTNLNLPCLAEWIMTYNWRSRQLTLEYEILDDYRNVSLNDQLITKWMCTLCQEIEKRVDPRGENHLFLSIQERGKAHCFFFDLSGIIKDSHELERWIEQSVKSLFETEVEFIESTDENLQFQVCFSPMER</sequence>
<keyword evidence="3" id="KW-0418">Kinase</keyword>
<dbReference type="Pfam" id="PF14682">
    <property type="entry name" value="SPOB_ab"/>
    <property type="match status" value="1"/>
</dbReference>
<dbReference type="RefSeq" id="WP_003355515.1">
    <property type="nucleotide sequence ID" value="NZ_JH414764.1"/>
</dbReference>
<dbReference type="GeneID" id="87582416"/>
<gene>
    <name evidence="5" type="ORF">HMPREF1015_00420</name>
</gene>
<dbReference type="SMART" id="SM01317">
    <property type="entry name" value="SPOB_ab"/>
    <property type="match status" value="1"/>
</dbReference>
<dbReference type="InterPro" id="IPR016120">
    <property type="entry name" value="Sig_transdc_His_kin_SpoOB"/>
</dbReference>
<dbReference type="EMBL" id="ACWF01000158">
    <property type="protein sequence ID" value="EHL73367.1"/>
    <property type="molecule type" value="Genomic_DNA"/>
</dbReference>
<dbReference type="Gene3D" id="3.30.565.30">
    <property type="entry name" value="Sporulation initiation phosphotransferase B (SpoOB), C-terminal domain"/>
    <property type="match status" value="1"/>
</dbReference>
<dbReference type="GO" id="GO:0000155">
    <property type="term" value="F:phosphorelay sensor kinase activity"/>
    <property type="evidence" value="ECO:0007669"/>
    <property type="project" value="InterPro"/>
</dbReference>
<keyword evidence="1" id="KW-0597">Phosphoprotein</keyword>
<evidence type="ECO:0000256" key="3">
    <source>
        <dbReference type="ARBA" id="ARBA00022777"/>
    </source>
</evidence>
<dbReference type="AlphaFoldDB" id="G9QQ53"/>